<keyword evidence="5" id="KW-0732">Signal</keyword>
<evidence type="ECO:0000259" key="7">
    <source>
        <dbReference type="PROSITE" id="PS50853"/>
    </source>
</evidence>
<feature type="region of interest" description="Disordered" evidence="3">
    <location>
        <begin position="735"/>
        <end position="802"/>
    </location>
</feature>
<feature type="signal peptide" evidence="5">
    <location>
        <begin position="1"/>
        <end position="23"/>
    </location>
</feature>
<dbReference type="InterPro" id="IPR036179">
    <property type="entry name" value="Ig-like_dom_sf"/>
</dbReference>
<dbReference type="AlphaFoldDB" id="A0AA36BBW4"/>
<feature type="compositionally biased region" description="Basic and acidic residues" evidence="3">
    <location>
        <begin position="1190"/>
        <end position="1202"/>
    </location>
</feature>
<dbReference type="PROSITE" id="PS50853">
    <property type="entry name" value="FN3"/>
    <property type="match status" value="3"/>
</dbReference>
<dbReference type="GO" id="GO:0016020">
    <property type="term" value="C:membrane"/>
    <property type="evidence" value="ECO:0007669"/>
    <property type="project" value="UniProtKB-SubCell"/>
</dbReference>
<keyword evidence="4" id="KW-1133">Transmembrane helix</keyword>
<evidence type="ECO:0000256" key="3">
    <source>
        <dbReference type="SAM" id="MobiDB-lite"/>
    </source>
</evidence>
<dbReference type="PANTHER" id="PTHR44170:SF6">
    <property type="entry name" value="CONTACTIN"/>
    <property type="match status" value="1"/>
</dbReference>
<feature type="domain" description="Fibronectin type-III" evidence="7">
    <location>
        <begin position="230"/>
        <end position="323"/>
    </location>
</feature>
<accession>A0AA36BBW4</accession>
<feature type="compositionally biased region" description="Low complexity" evidence="3">
    <location>
        <begin position="1159"/>
        <end position="1172"/>
    </location>
</feature>
<dbReference type="InterPro" id="IPR036116">
    <property type="entry name" value="FN3_sf"/>
</dbReference>
<dbReference type="InterPro" id="IPR013783">
    <property type="entry name" value="Ig-like_fold"/>
</dbReference>
<dbReference type="SUPFAM" id="SSF48726">
    <property type="entry name" value="Immunoglobulin"/>
    <property type="match status" value="1"/>
</dbReference>
<feature type="region of interest" description="Disordered" evidence="3">
    <location>
        <begin position="992"/>
        <end position="1029"/>
    </location>
</feature>
<sequence>MDHFSRHFMRWLLFLLLLPWTNCISFSRVTPENPYVLIGNTLELNCTISGLGLGKVSQMYFTHNTTTVVPKEFTRALDISTLQLNMTISSPRDAGKYTCLMSAKPPIFTTHISPPHVIGSQFVEVEYKVQSVRDIDCRVYNWEKMTCTWDLGTRYLHMDSMNVTLGWTISKRQYNCLHQTPTSCTWYLNDGAYSFQPDESYRMQITVRNRRKKLIAKSKIFYIYSALIVKPAKLRGIKCQPYNSSCTNLSWNHTHPLKCRVRYHSQWDPSNIWEEKDVTRKSFLLCGLTPYTMYNFSISCLPQLTNKPFWSDKTKITFKTPSEVPEKAPAIPGTYFRMVQQTNKHCSQVILYWKKVPLRFQYGKPQGFLIQYRPKHENWMEVEVRQGLASAMICLRADKAYELRLYARNDVNFSTGYSTLFIETVDGRPGQPVNFTAETLPIKGTSLYNLTLSWGRPSVDVKGLKSWRYLLLWCHKSSNIIYNCEDDPQWIHLPNSILEHSMKVKGRFMKNLIFGLATKATFADVEPRLEDGSKTDYGKNISSGLVWAPCIFRKDWKPLEAPSGMNFGDITDKSLLINWDAMKCEESPTQIIEYLIHYCPINSSKTCHGPASVAHVRGNDTSYILTDLTPGLQYRVWMQAVSPAGEGPVSLPIFSVVVNDKLTSEAIAAIIISIIILICLILSCICAVRKLVPCRRKYNGIEIDCRIDNLPSLPDEPLYYDDEFDRKSIRRHLPSTKSYDSDDRCSVHTQNSPTAETPLITEPKKRNKTNKAHSPKLSRNQQPSIMEKRTSATWSPRSSTNLEGLPTEVYLDGSRSSPVTLSKPIRTRQMPVFNVGDSQCPVGRQQPSLLDTHYMPGEDWGLVQDSIETIHPIRPLNDGYSYVIPDTNSYSGWTSHSSLDTPSNGNNNGAGSNGNLLYSLNGLSSTTIDSQGETVSSHYNSSPYHMSPPKDLYFSSQSSIDNIGHQSNKVSLLDLHDLEEECEPVTTNGDFHFNNIQNPVPGNTDVYPPPRGRQRSNDKFSKEPDAHSKFEPLSKLDEQILLKEGGDCIALKTYKTNANCKSDPALVKVRLPEERNGELPPMLNRFMAHHELIPYHSTALPMQGNSEPPPYCVKDLIKQSEDVKNDGSDYFIRDRNTSCDNNSKKKSYSPKKKNSGGANHSSFGNKGNKSNSVHSKKPDNPHSIRKRPDRKALPSSKEKSNELKTFASARTTDGPTLPEELPAHYFRDPEITPDLPTTDL</sequence>
<dbReference type="CDD" id="cd00063">
    <property type="entry name" value="FN3"/>
    <property type="match status" value="3"/>
</dbReference>
<dbReference type="GO" id="GO:0098609">
    <property type="term" value="P:cell-cell adhesion"/>
    <property type="evidence" value="ECO:0007669"/>
    <property type="project" value="TreeGrafter"/>
</dbReference>
<dbReference type="SMART" id="SM00060">
    <property type="entry name" value="FN3"/>
    <property type="match status" value="3"/>
</dbReference>
<feature type="domain" description="Fibronectin type-III" evidence="7">
    <location>
        <begin position="332"/>
        <end position="427"/>
    </location>
</feature>
<evidence type="ECO:0000256" key="2">
    <source>
        <dbReference type="ARBA" id="ARBA00023157"/>
    </source>
</evidence>
<dbReference type="PROSITE" id="PS50835">
    <property type="entry name" value="IG_LIKE"/>
    <property type="match status" value="1"/>
</dbReference>
<organism evidence="8 9">
    <name type="scientific">Octopus vulgaris</name>
    <name type="common">Common octopus</name>
    <dbReference type="NCBI Taxonomy" id="6645"/>
    <lineage>
        <taxon>Eukaryota</taxon>
        <taxon>Metazoa</taxon>
        <taxon>Spiralia</taxon>
        <taxon>Lophotrochozoa</taxon>
        <taxon>Mollusca</taxon>
        <taxon>Cephalopoda</taxon>
        <taxon>Coleoidea</taxon>
        <taxon>Octopodiformes</taxon>
        <taxon>Octopoda</taxon>
        <taxon>Incirrata</taxon>
        <taxon>Octopodidae</taxon>
        <taxon>Octopus</taxon>
    </lineage>
</organism>
<keyword evidence="9" id="KW-1185">Reference proteome</keyword>
<dbReference type="EMBL" id="OX597826">
    <property type="protein sequence ID" value="CAI9731568.1"/>
    <property type="molecule type" value="Genomic_DNA"/>
</dbReference>
<feature type="domain" description="Fibronectin type-III" evidence="7">
    <location>
        <begin position="561"/>
        <end position="661"/>
    </location>
</feature>
<dbReference type="InterPro" id="IPR007110">
    <property type="entry name" value="Ig-like_dom"/>
</dbReference>
<keyword evidence="8" id="KW-0675">Receptor</keyword>
<dbReference type="InterPro" id="IPR003961">
    <property type="entry name" value="FN3_dom"/>
</dbReference>
<feature type="compositionally biased region" description="Polar residues" evidence="3">
    <location>
        <begin position="992"/>
        <end position="1001"/>
    </location>
</feature>
<evidence type="ECO:0000259" key="6">
    <source>
        <dbReference type="PROSITE" id="PS50835"/>
    </source>
</evidence>
<evidence type="ECO:0000256" key="4">
    <source>
        <dbReference type="SAM" id="Phobius"/>
    </source>
</evidence>
<evidence type="ECO:0000313" key="8">
    <source>
        <dbReference type="EMBL" id="CAI9731568.1"/>
    </source>
</evidence>
<feature type="transmembrane region" description="Helical" evidence="4">
    <location>
        <begin position="666"/>
        <end position="688"/>
    </location>
</feature>
<dbReference type="Gene3D" id="2.60.40.10">
    <property type="entry name" value="Immunoglobulins"/>
    <property type="match status" value="4"/>
</dbReference>
<reference evidence="8" key="1">
    <citation type="submission" date="2023-08" db="EMBL/GenBank/DDBJ databases">
        <authorList>
            <person name="Alioto T."/>
            <person name="Alioto T."/>
            <person name="Gomez Garrido J."/>
        </authorList>
    </citation>
    <scope>NUCLEOTIDE SEQUENCE</scope>
</reference>
<feature type="compositionally biased region" description="Basic residues" evidence="3">
    <location>
        <begin position="765"/>
        <end position="776"/>
    </location>
</feature>
<feature type="compositionally biased region" description="Basic and acidic residues" evidence="3">
    <location>
        <begin position="1015"/>
        <end position="1029"/>
    </location>
</feature>
<feature type="compositionally biased region" description="Basic and acidic residues" evidence="3">
    <location>
        <begin position="1125"/>
        <end position="1137"/>
    </location>
</feature>
<dbReference type="SUPFAM" id="SSF49265">
    <property type="entry name" value="Fibronectin type III"/>
    <property type="match status" value="4"/>
</dbReference>
<dbReference type="Pfam" id="PF00041">
    <property type="entry name" value="fn3"/>
    <property type="match status" value="1"/>
</dbReference>
<name>A0AA36BBW4_OCTVU</name>
<feature type="domain" description="Ig-like" evidence="6">
    <location>
        <begin position="19"/>
        <end position="109"/>
    </location>
</feature>
<keyword evidence="4" id="KW-0472">Membrane</keyword>
<dbReference type="PANTHER" id="PTHR44170">
    <property type="entry name" value="PROTEIN SIDEKICK"/>
    <property type="match status" value="1"/>
</dbReference>
<feature type="region of interest" description="Disordered" evidence="3">
    <location>
        <begin position="1125"/>
        <end position="1240"/>
    </location>
</feature>
<feature type="compositionally biased region" description="Polar residues" evidence="3">
    <location>
        <begin position="791"/>
        <end position="802"/>
    </location>
</feature>
<evidence type="ECO:0000256" key="1">
    <source>
        <dbReference type="ARBA" id="ARBA00022737"/>
    </source>
</evidence>
<feature type="compositionally biased region" description="Basic residues" evidence="3">
    <location>
        <begin position="1144"/>
        <end position="1154"/>
    </location>
</feature>
<keyword evidence="4" id="KW-0812">Transmembrane</keyword>
<protein>
    <submittedName>
        <fullName evidence="8">Cytokine receptor domeless</fullName>
    </submittedName>
</protein>
<keyword evidence="1" id="KW-0677">Repeat</keyword>
<feature type="compositionally biased region" description="Basic and acidic residues" evidence="3">
    <location>
        <begin position="1221"/>
        <end position="1230"/>
    </location>
</feature>
<proteinExistence type="predicted"/>
<dbReference type="Proteomes" id="UP001162480">
    <property type="component" value="Chromosome 13"/>
</dbReference>
<feature type="chain" id="PRO_5041265866" evidence="5">
    <location>
        <begin position="24"/>
        <end position="1240"/>
    </location>
</feature>
<keyword evidence="2" id="KW-1015">Disulfide bond</keyword>
<evidence type="ECO:0000256" key="5">
    <source>
        <dbReference type="SAM" id="SignalP"/>
    </source>
</evidence>
<gene>
    <name evidence="8" type="ORF">OCTVUL_1B019744</name>
</gene>
<evidence type="ECO:0000313" key="9">
    <source>
        <dbReference type="Proteomes" id="UP001162480"/>
    </source>
</evidence>